<sequence>MSSLQPLAPRASLALHCKQLQQCLISIRHASTTPPKPRVLAKPERFNPPSHPSRIRSRQPKYYGPALSEEQKRAQQTKQYPHMMPPEGTFMHSFLTNRSIHLYFSLSVLVSLAFFIWLQDFLHNTPYRDLLPPNNMIFAHPFTFFSRWWEVYAMHVQYISAQTAEKRKQKLDDAEKRKEYRKAHGIETKGEGMLEKFVGVTAEGAAQREGGAVEDASPVAAVDKAAMPEGTYVDCEGKVQTEKKKWFGIW</sequence>
<dbReference type="OrthoDB" id="5397827at2759"/>
<accession>A0A6G1KSX2</accession>
<keyword evidence="4" id="KW-1185">Reference proteome</keyword>
<proteinExistence type="predicted"/>
<evidence type="ECO:0000256" key="2">
    <source>
        <dbReference type="SAM" id="Phobius"/>
    </source>
</evidence>
<dbReference type="AlphaFoldDB" id="A0A6G1KSX2"/>
<gene>
    <name evidence="3" type="ORF">EJ03DRAFT_57829</name>
</gene>
<reference evidence="3" key="1">
    <citation type="journal article" date="2020" name="Stud. Mycol.">
        <title>101 Dothideomycetes genomes: a test case for predicting lifestyles and emergence of pathogens.</title>
        <authorList>
            <person name="Haridas S."/>
            <person name="Albert R."/>
            <person name="Binder M."/>
            <person name="Bloem J."/>
            <person name="Labutti K."/>
            <person name="Salamov A."/>
            <person name="Andreopoulos B."/>
            <person name="Baker S."/>
            <person name="Barry K."/>
            <person name="Bills G."/>
            <person name="Bluhm B."/>
            <person name="Cannon C."/>
            <person name="Castanera R."/>
            <person name="Culley D."/>
            <person name="Daum C."/>
            <person name="Ezra D."/>
            <person name="Gonzalez J."/>
            <person name="Henrissat B."/>
            <person name="Kuo A."/>
            <person name="Liang C."/>
            <person name="Lipzen A."/>
            <person name="Lutzoni F."/>
            <person name="Magnuson J."/>
            <person name="Mondo S."/>
            <person name="Nolan M."/>
            <person name="Ohm R."/>
            <person name="Pangilinan J."/>
            <person name="Park H.-J."/>
            <person name="Ramirez L."/>
            <person name="Alfaro M."/>
            <person name="Sun H."/>
            <person name="Tritt A."/>
            <person name="Yoshinaga Y."/>
            <person name="Zwiers L.-H."/>
            <person name="Turgeon B."/>
            <person name="Goodwin S."/>
            <person name="Spatafora J."/>
            <person name="Crous P."/>
            <person name="Grigoriev I."/>
        </authorList>
    </citation>
    <scope>NUCLEOTIDE SEQUENCE</scope>
    <source>
        <strain evidence="3">CBS 116005</strain>
    </source>
</reference>
<dbReference type="EMBL" id="ML995969">
    <property type="protein sequence ID" value="KAF2763731.1"/>
    <property type="molecule type" value="Genomic_DNA"/>
</dbReference>
<organism evidence="3 4">
    <name type="scientific">Teratosphaeria nubilosa</name>
    <dbReference type="NCBI Taxonomy" id="161662"/>
    <lineage>
        <taxon>Eukaryota</taxon>
        <taxon>Fungi</taxon>
        <taxon>Dikarya</taxon>
        <taxon>Ascomycota</taxon>
        <taxon>Pezizomycotina</taxon>
        <taxon>Dothideomycetes</taxon>
        <taxon>Dothideomycetidae</taxon>
        <taxon>Mycosphaerellales</taxon>
        <taxon>Teratosphaeriaceae</taxon>
        <taxon>Teratosphaeria</taxon>
    </lineage>
</organism>
<protein>
    <submittedName>
        <fullName evidence="3">Uncharacterized protein</fullName>
    </submittedName>
</protein>
<keyword evidence="2" id="KW-0472">Membrane</keyword>
<evidence type="ECO:0000313" key="4">
    <source>
        <dbReference type="Proteomes" id="UP000799436"/>
    </source>
</evidence>
<evidence type="ECO:0000256" key="1">
    <source>
        <dbReference type="SAM" id="MobiDB-lite"/>
    </source>
</evidence>
<evidence type="ECO:0000313" key="3">
    <source>
        <dbReference type="EMBL" id="KAF2763731.1"/>
    </source>
</evidence>
<keyword evidence="2" id="KW-0812">Transmembrane</keyword>
<name>A0A6G1KSX2_9PEZI</name>
<keyword evidence="2" id="KW-1133">Transmembrane helix</keyword>
<dbReference type="Proteomes" id="UP000799436">
    <property type="component" value="Unassembled WGS sequence"/>
</dbReference>
<feature type="region of interest" description="Disordered" evidence="1">
    <location>
        <begin position="33"/>
        <end position="62"/>
    </location>
</feature>
<feature type="transmembrane region" description="Helical" evidence="2">
    <location>
        <begin position="100"/>
        <end position="118"/>
    </location>
</feature>